<name>A0AAJ0CR69_9HYPO</name>
<proteinExistence type="predicted"/>
<dbReference type="Proteomes" id="UP001251528">
    <property type="component" value="Unassembled WGS sequence"/>
</dbReference>
<dbReference type="EMBL" id="JASWJB010000069">
    <property type="protein sequence ID" value="KAK2601812.1"/>
    <property type="molecule type" value="Genomic_DNA"/>
</dbReference>
<reference evidence="1" key="1">
    <citation type="submission" date="2023-06" db="EMBL/GenBank/DDBJ databases">
        <title>Conoideocrella luteorostrata (Hypocreales: Clavicipitaceae), a potential biocontrol fungus for elongate hemlock scale in United States Christmas tree production areas.</title>
        <authorList>
            <person name="Barrett H."/>
            <person name="Lovett B."/>
            <person name="Macias A.M."/>
            <person name="Stajich J.E."/>
            <person name="Kasson M.T."/>
        </authorList>
    </citation>
    <scope>NUCLEOTIDE SEQUENCE</scope>
    <source>
        <strain evidence="1">ARSEF 14590</strain>
    </source>
</reference>
<evidence type="ECO:0000313" key="2">
    <source>
        <dbReference type="Proteomes" id="UP001251528"/>
    </source>
</evidence>
<gene>
    <name evidence="1" type="ORF">QQS21_004595</name>
</gene>
<organism evidence="1 2">
    <name type="scientific">Conoideocrella luteorostrata</name>
    <dbReference type="NCBI Taxonomy" id="1105319"/>
    <lineage>
        <taxon>Eukaryota</taxon>
        <taxon>Fungi</taxon>
        <taxon>Dikarya</taxon>
        <taxon>Ascomycota</taxon>
        <taxon>Pezizomycotina</taxon>
        <taxon>Sordariomycetes</taxon>
        <taxon>Hypocreomycetidae</taxon>
        <taxon>Hypocreales</taxon>
        <taxon>Clavicipitaceae</taxon>
        <taxon>Conoideocrella</taxon>
    </lineage>
</organism>
<comment type="caution">
    <text evidence="1">The sequence shown here is derived from an EMBL/GenBank/DDBJ whole genome shotgun (WGS) entry which is preliminary data.</text>
</comment>
<accession>A0AAJ0CR69</accession>
<keyword evidence="2" id="KW-1185">Reference proteome</keyword>
<protein>
    <submittedName>
        <fullName evidence="1">Uncharacterized protein</fullName>
    </submittedName>
</protein>
<sequence length="225" mass="25136">MVTPPSNTITLVSEPAFVTVDSKYRGESALNMGCVADVVRPVKRNSERHLGWAGWCAGYKERNSAETLLHVELVKAEDMLRAYRNSLQNGRAMEISSPKVHRFFHSRLVGDARHLDFYGTAIHLTGELIPLDKILSMPWIINGESYPSLRQSFDVAPNIMSPSSLQITSPLLAFGMGDAHGGNVMIEPKSQHQGNRTLLYVDYEVAGFHPIMLDLAKPFYNDVFF</sequence>
<dbReference type="AlphaFoldDB" id="A0AAJ0CR69"/>
<evidence type="ECO:0000313" key="1">
    <source>
        <dbReference type="EMBL" id="KAK2601812.1"/>
    </source>
</evidence>